<proteinExistence type="predicted"/>
<dbReference type="AlphaFoldDB" id="A0A0B0PIR3"/>
<evidence type="ECO:0000313" key="2">
    <source>
        <dbReference type="Proteomes" id="UP000032142"/>
    </source>
</evidence>
<organism evidence="1 2">
    <name type="scientific">Gossypium arboreum</name>
    <name type="common">Tree cotton</name>
    <name type="synonym">Gossypium nanking</name>
    <dbReference type="NCBI Taxonomy" id="29729"/>
    <lineage>
        <taxon>Eukaryota</taxon>
        <taxon>Viridiplantae</taxon>
        <taxon>Streptophyta</taxon>
        <taxon>Embryophyta</taxon>
        <taxon>Tracheophyta</taxon>
        <taxon>Spermatophyta</taxon>
        <taxon>Magnoliopsida</taxon>
        <taxon>eudicotyledons</taxon>
        <taxon>Gunneridae</taxon>
        <taxon>Pentapetalae</taxon>
        <taxon>rosids</taxon>
        <taxon>malvids</taxon>
        <taxon>Malvales</taxon>
        <taxon>Malvaceae</taxon>
        <taxon>Malvoideae</taxon>
        <taxon>Gossypium</taxon>
    </lineage>
</organism>
<reference evidence="2" key="1">
    <citation type="submission" date="2014-09" db="EMBL/GenBank/DDBJ databases">
        <authorList>
            <person name="Mudge J."/>
            <person name="Ramaraj T."/>
            <person name="Lindquist I.E."/>
            <person name="Bharti A.K."/>
            <person name="Sundararajan A."/>
            <person name="Cameron C.T."/>
            <person name="Woodward J.E."/>
            <person name="May G.D."/>
            <person name="Brubaker C."/>
            <person name="Broadhvest J."/>
            <person name="Wilkins T.A."/>
        </authorList>
    </citation>
    <scope>NUCLEOTIDE SEQUENCE</scope>
    <source>
        <strain evidence="2">cv. AKA8401</strain>
    </source>
</reference>
<accession>A0A0B0PIR3</accession>
<keyword evidence="2" id="KW-1185">Reference proteome</keyword>
<sequence>MGTLTNYHSMTKPKHLYHAKYTYTYMHILVSLRITSTHICIYINGRTYHHCTYSKIISKILILFIHRAEYIFHIHLHSSFISNMSCNKY</sequence>
<dbReference type="Proteomes" id="UP000032142">
    <property type="component" value="Unassembled WGS sequence"/>
</dbReference>
<dbReference type="EMBL" id="KN428347">
    <property type="protein sequence ID" value="KHG24309.1"/>
    <property type="molecule type" value="Genomic_DNA"/>
</dbReference>
<protein>
    <submittedName>
        <fullName evidence="1">Uncharacterized protein</fullName>
    </submittedName>
</protein>
<gene>
    <name evidence="1" type="ORF">F383_08165</name>
</gene>
<evidence type="ECO:0000313" key="1">
    <source>
        <dbReference type="EMBL" id="KHG24309.1"/>
    </source>
</evidence>
<name>A0A0B0PIR3_GOSAR</name>